<dbReference type="GO" id="GO:0046872">
    <property type="term" value="F:metal ion binding"/>
    <property type="evidence" value="ECO:0007669"/>
    <property type="project" value="UniProtKB-KW"/>
</dbReference>
<dbReference type="EMBL" id="QKZL01000006">
    <property type="protein sequence ID" value="PZX16525.1"/>
    <property type="molecule type" value="Genomic_DNA"/>
</dbReference>
<comment type="similarity">
    <text evidence="1">Belongs to the inositol monophosphatase superfamily.</text>
</comment>
<evidence type="ECO:0000256" key="1">
    <source>
        <dbReference type="ARBA" id="ARBA00009759"/>
    </source>
</evidence>
<feature type="binding site" evidence="4">
    <location>
        <position position="66"/>
    </location>
    <ligand>
        <name>Mg(2+)</name>
        <dbReference type="ChEBI" id="CHEBI:18420"/>
        <label>1</label>
        <note>catalytic</note>
    </ligand>
</feature>
<evidence type="ECO:0000256" key="4">
    <source>
        <dbReference type="PIRSR" id="PIRSR600760-2"/>
    </source>
</evidence>
<comment type="cofactor">
    <cofactor evidence="4">
        <name>Mg(2+)</name>
        <dbReference type="ChEBI" id="CHEBI:18420"/>
    </cofactor>
</comment>
<keyword evidence="2 4" id="KW-0479">Metal-binding</keyword>
<accession>A0A2W7N7Y7</accession>
<dbReference type="OrthoDB" id="9785695at2"/>
<comment type="caution">
    <text evidence="5">The sequence shown here is derived from an EMBL/GenBank/DDBJ whole genome shotgun (WGS) entry which is preliminary data.</text>
</comment>
<dbReference type="Gene3D" id="3.30.540.10">
    <property type="entry name" value="Fructose-1,6-Bisphosphatase, subunit A, domain 1"/>
    <property type="match status" value="1"/>
</dbReference>
<dbReference type="PRINTS" id="PR00377">
    <property type="entry name" value="IMPHPHTASES"/>
</dbReference>
<reference evidence="5 6" key="1">
    <citation type="submission" date="2018-06" db="EMBL/GenBank/DDBJ databases">
        <title>Genomic Encyclopedia of Archaeal and Bacterial Type Strains, Phase II (KMG-II): from individual species to whole genera.</title>
        <authorList>
            <person name="Goeker M."/>
        </authorList>
    </citation>
    <scope>NUCLEOTIDE SEQUENCE [LARGE SCALE GENOMIC DNA]</scope>
    <source>
        <strain evidence="5 6">DSM 22009</strain>
    </source>
</reference>
<evidence type="ECO:0000313" key="5">
    <source>
        <dbReference type="EMBL" id="PZX16525.1"/>
    </source>
</evidence>
<feature type="binding site" evidence="4">
    <location>
        <position position="84"/>
    </location>
    <ligand>
        <name>Mg(2+)</name>
        <dbReference type="ChEBI" id="CHEBI:18420"/>
        <label>1</label>
        <note>catalytic</note>
    </ligand>
</feature>
<organism evidence="5 6">
    <name type="scientific">Palleronia aestuarii</name>
    <dbReference type="NCBI Taxonomy" id="568105"/>
    <lineage>
        <taxon>Bacteria</taxon>
        <taxon>Pseudomonadati</taxon>
        <taxon>Pseudomonadota</taxon>
        <taxon>Alphaproteobacteria</taxon>
        <taxon>Rhodobacterales</taxon>
        <taxon>Roseobacteraceae</taxon>
        <taxon>Palleronia</taxon>
    </lineage>
</organism>
<protein>
    <submittedName>
        <fullName evidence="5">Myo-inositol-1(Or 4)-monophosphatase</fullName>
    </submittedName>
</protein>
<gene>
    <name evidence="5" type="ORF">LX81_01894</name>
</gene>
<feature type="binding site" evidence="4">
    <location>
        <position position="87"/>
    </location>
    <ligand>
        <name>Mg(2+)</name>
        <dbReference type="ChEBI" id="CHEBI:18420"/>
        <label>1</label>
        <note>catalytic</note>
    </ligand>
</feature>
<dbReference type="Gene3D" id="3.40.190.80">
    <property type="match status" value="1"/>
</dbReference>
<dbReference type="GO" id="GO:0008934">
    <property type="term" value="F:inositol monophosphate 1-phosphatase activity"/>
    <property type="evidence" value="ECO:0007669"/>
    <property type="project" value="TreeGrafter"/>
</dbReference>
<evidence type="ECO:0000256" key="2">
    <source>
        <dbReference type="ARBA" id="ARBA00022723"/>
    </source>
</evidence>
<dbReference type="PROSITE" id="PS00630">
    <property type="entry name" value="IMP_2"/>
    <property type="match status" value="1"/>
</dbReference>
<feature type="binding site" evidence="4">
    <location>
        <position position="205"/>
    </location>
    <ligand>
        <name>Mg(2+)</name>
        <dbReference type="ChEBI" id="CHEBI:18420"/>
        <label>1</label>
        <note>catalytic</note>
    </ligand>
</feature>
<evidence type="ECO:0000256" key="3">
    <source>
        <dbReference type="ARBA" id="ARBA00022842"/>
    </source>
</evidence>
<dbReference type="AlphaFoldDB" id="A0A2W7N7Y7"/>
<proteinExistence type="inferred from homology"/>
<dbReference type="RefSeq" id="WP_111537059.1">
    <property type="nucleotide sequence ID" value="NZ_QKZL01000006.1"/>
</dbReference>
<dbReference type="PANTHER" id="PTHR20854:SF4">
    <property type="entry name" value="INOSITOL-1-MONOPHOSPHATASE-RELATED"/>
    <property type="match status" value="1"/>
</dbReference>
<name>A0A2W7N7Y7_9RHOB</name>
<dbReference type="GO" id="GO:0006020">
    <property type="term" value="P:inositol metabolic process"/>
    <property type="evidence" value="ECO:0007669"/>
    <property type="project" value="TreeGrafter"/>
</dbReference>
<dbReference type="Proteomes" id="UP000248916">
    <property type="component" value="Unassembled WGS sequence"/>
</dbReference>
<keyword evidence="6" id="KW-1185">Reference proteome</keyword>
<sequence>MPATDLPLLIDAARAAGQIAMLHWRADPKTWKKSDDSPVSAADLDVDAALRDALCGARPRYGWLSEESPDDGTRLGAEHCFIVDPIDGTRAYLDGQVDWGLSLAVAEGGQITAGVVHMPAKDLTYTAAIDEGAFLNGEQIGATSATSTRDATLLTSKATYASANWKEGVPHFSRKFRPSMAYRMALVGEGRYDAMMTLKLAWEWDIAAGSLIAAEAGAIVTDRRGGPLRFNSETRRTNGVLAAPAGLHAAILDALA</sequence>
<dbReference type="GO" id="GO:0046854">
    <property type="term" value="P:phosphatidylinositol phosphate biosynthetic process"/>
    <property type="evidence" value="ECO:0007669"/>
    <property type="project" value="InterPro"/>
</dbReference>
<dbReference type="Pfam" id="PF00459">
    <property type="entry name" value="Inositol_P"/>
    <property type="match status" value="1"/>
</dbReference>
<evidence type="ECO:0000313" key="6">
    <source>
        <dbReference type="Proteomes" id="UP000248916"/>
    </source>
</evidence>
<dbReference type="PANTHER" id="PTHR20854">
    <property type="entry name" value="INOSITOL MONOPHOSPHATASE"/>
    <property type="match status" value="1"/>
</dbReference>
<dbReference type="InterPro" id="IPR000760">
    <property type="entry name" value="Inositol_monophosphatase-like"/>
</dbReference>
<dbReference type="GO" id="GO:0007165">
    <property type="term" value="P:signal transduction"/>
    <property type="evidence" value="ECO:0007669"/>
    <property type="project" value="TreeGrafter"/>
</dbReference>
<dbReference type="CDD" id="cd01638">
    <property type="entry name" value="CysQ"/>
    <property type="match status" value="1"/>
</dbReference>
<keyword evidence="3 4" id="KW-0460">Magnesium</keyword>
<dbReference type="SUPFAM" id="SSF56655">
    <property type="entry name" value="Carbohydrate phosphatase"/>
    <property type="match status" value="1"/>
</dbReference>
<feature type="binding site" evidence="4">
    <location>
        <position position="86"/>
    </location>
    <ligand>
        <name>Mg(2+)</name>
        <dbReference type="ChEBI" id="CHEBI:18420"/>
        <label>1</label>
        <note>catalytic</note>
    </ligand>
</feature>
<dbReference type="InterPro" id="IPR020550">
    <property type="entry name" value="Inositol_monophosphatase_CS"/>
</dbReference>